<evidence type="ECO:0000313" key="2">
    <source>
        <dbReference type="EMBL" id="SVD11438.1"/>
    </source>
</evidence>
<name>A0A382SQK4_9ZZZZ</name>
<dbReference type="EMBL" id="UINC01130396">
    <property type="protein sequence ID" value="SVD11438.1"/>
    <property type="molecule type" value="Genomic_DNA"/>
</dbReference>
<proteinExistence type="predicted"/>
<evidence type="ECO:0000256" key="1">
    <source>
        <dbReference type="SAM" id="MobiDB-lite"/>
    </source>
</evidence>
<protein>
    <submittedName>
        <fullName evidence="2">Uncharacterized protein</fullName>
    </submittedName>
</protein>
<gene>
    <name evidence="2" type="ORF">METZ01_LOCUS364292</name>
</gene>
<sequence length="152" mass="17172">MVRAKPFVRKMVITWGKENDRMSEFNERKEDVTMNENVGCRLPNLDEEDSALAQKYTDWAQDMVENLSVGAIHRMDDYGVELQVVSEETVRCVTVVDHPYCYRTLAMIAVSFETAGIDLQLDPYTVIRPFDPPEDNGSPPDEDDGGPGVEVV</sequence>
<accession>A0A382SQK4</accession>
<reference evidence="2" key="1">
    <citation type="submission" date="2018-05" db="EMBL/GenBank/DDBJ databases">
        <authorList>
            <person name="Lanie J.A."/>
            <person name="Ng W.-L."/>
            <person name="Kazmierczak K.M."/>
            <person name="Andrzejewski T.M."/>
            <person name="Davidsen T.M."/>
            <person name="Wayne K.J."/>
            <person name="Tettelin H."/>
            <person name="Glass J.I."/>
            <person name="Rusch D."/>
            <person name="Podicherti R."/>
            <person name="Tsui H.-C.T."/>
            <person name="Winkler M.E."/>
        </authorList>
    </citation>
    <scope>NUCLEOTIDE SEQUENCE</scope>
</reference>
<organism evidence="2">
    <name type="scientific">marine metagenome</name>
    <dbReference type="NCBI Taxonomy" id="408172"/>
    <lineage>
        <taxon>unclassified sequences</taxon>
        <taxon>metagenomes</taxon>
        <taxon>ecological metagenomes</taxon>
    </lineage>
</organism>
<feature type="region of interest" description="Disordered" evidence="1">
    <location>
        <begin position="127"/>
        <end position="152"/>
    </location>
</feature>
<dbReference type="AlphaFoldDB" id="A0A382SQK4"/>